<dbReference type="AlphaFoldDB" id="A0A059A7S0"/>
<evidence type="ECO:0000259" key="8">
    <source>
        <dbReference type="Pfam" id="PF00501"/>
    </source>
</evidence>
<reference evidence="10" key="1">
    <citation type="submission" date="2013-07" db="EMBL/GenBank/DDBJ databases">
        <title>The genome of Eucalyptus grandis.</title>
        <authorList>
            <person name="Schmutz J."/>
            <person name="Hayes R."/>
            <person name="Myburg A."/>
            <person name="Tuskan G."/>
            <person name="Grattapaglia D."/>
            <person name="Rokhsar D.S."/>
        </authorList>
    </citation>
    <scope>NUCLEOTIDE SEQUENCE</scope>
    <source>
        <tissue evidence="10">Leaf extractions</tissue>
    </source>
</reference>
<evidence type="ECO:0000256" key="5">
    <source>
        <dbReference type="ARBA" id="ARBA00022840"/>
    </source>
</evidence>
<dbReference type="OrthoDB" id="10253869at2759"/>
<name>A0A059A7S0_EUCGR</name>
<proteinExistence type="inferred from homology"/>
<dbReference type="GO" id="GO:0016405">
    <property type="term" value="F:CoA-ligase activity"/>
    <property type="evidence" value="ECO:0000318"/>
    <property type="project" value="GO_Central"/>
</dbReference>
<organism evidence="10">
    <name type="scientific">Eucalyptus grandis</name>
    <name type="common">Flooded gum</name>
    <dbReference type="NCBI Taxonomy" id="71139"/>
    <lineage>
        <taxon>Eukaryota</taxon>
        <taxon>Viridiplantae</taxon>
        <taxon>Streptophyta</taxon>
        <taxon>Embryophyta</taxon>
        <taxon>Tracheophyta</taxon>
        <taxon>Spermatophyta</taxon>
        <taxon>Magnoliopsida</taxon>
        <taxon>eudicotyledons</taxon>
        <taxon>Gunneridae</taxon>
        <taxon>Pentapetalae</taxon>
        <taxon>rosids</taxon>
        <taxon>malvids</taxon>
        <taxon>Myrtales</taxon>
        <taxon>Myrtaceae</taxon>
        <taxon>Myrtoideae</taxon>
        <taxon>Eucalypteae</taxon>
        <taxon>Eucalyptus</taxon>
    </lineage>
</organism>
<dbReference type="InParanoid" id="A0A059A7S0"/>
<keyword evidence="7" id="KW-0812">Transmembrane</keyword>
<keyword evidence="3" id="KW-0436">Ligase</keyword>
<feature type="compositionally biased region" description="Polar residues" evidence="6">
    <location>
        <begin position="1"/>
        <end position="15"/>
    </location>
</feature>
<dbReference type="InterPro" id="IPR045851">
    <property type="entry name" value="AMP-bd_C_sf"/>
</dbReference>
<evidence type="ECO:0000256" key="4">
    <source>
        <dbReference type="ARBA" id="ARBA00022741"/>
    </source>
</evidence>
<evidence type="ECO:0000256" key="2">
    <source>
        <dbReference type="ARBA" id="ARBA00006432"/>
    </source>
</evidence>
<dbReference type="KEGG" id="egr:104426338"/>
<evidence type="ECO:0000256" key="7">
    <source>
        <dbReference type="SAM" id="Phobius"/>
    </source>
</evidence>
<dbReference type="InterPro" id="IPR000873">
    <property type="entry name" value="AMP-dep_synth/lig_dom"/>
</dbReference>
<dbReference type="FunFam" id="3.30.300.30:FF:000007">
    <property type="entry name" value="4-coumarate--CoA ligase 2"/>
    <property type="match status" value="1"/>
</dbReference>
<comment type="similarity">
    <text evidence="2">Belongs to the ATP-dependent AMP-binding enzyme family.</text>
</comment>
<dbReference type="Gene3D" id="3.30.300.30">
    <property type="match status" value="1"/>
</dbReference>
<evidence type="ECO:0000256" key="3">
    <source>
        <dbReference type="ARBA" id="ARBA00022598"/>
    </source>
</evidence>
<dbReference type="OMA" id="ECVERYQ"/>
<dbReference type="Pfam" id="PF00501">
    <property type="entry name" value="AMP-binding"/>
    <property type="match status" value="1"/>
</dbReference>
<evidence type="ECO:0000256" key="1">
    <source>
        <dbReference type="ARBA" id="ARBA00001946"/>
    </source>
</evidence>
<feature type="region of interest" description="Disordered" evidence="6">
    <location>
        <begin position="1"/>
        <end position="28"/>
    </location>
</feature>
<dbReference type="PANTHER" id="PTHR24096">
    <property type="entry name" value="LONG-CHAIN-FATTY-ACID--COA LIGASE"/>
    <property type="match status" value="1"/>
</dbReference>
<dbReference type="Pfam" id="PF13193">
    <property type="entry name" value="AMP-binding_C"/>
    <property type="match status" value="1"/>
</dbReference>
<feature type="domain" description="AMP-dependent synthetase/ligase" evidence="8">
    <location>
        <begin position="46"/>
        <end position="409"/>
    </location>
</feature>
<dbReference type="GO" id="GO:0005524">
    <property type="term" value="F:ATP binding"/>
    <property type="evidence" value="ECO:0007669"/>
    <property type="project" value="UniProtKB-KW"/>
</dbReference>
<keyword evidence="7" id="KW-0472">Membrane</keyword>
<dbReference type="FunFam" id="3.40.50.12780:FF:000003">
    <property type="entry name" value="Long-chain-fatty-acid--CoA ligase FadD"/>
    <property type="match status" value="1"/>
</dbReference>
<dbReference type="PANTHER" id="PTHR24096:SF415">
    <property type="entry name" value="4-COUMARATE--COA LIGASE"/>
    <property type="match status" value="1"/>
</dbReference>
<dbReference type="Gene3D" id="3.40.50.12780">
    <property type="entry name" value="N-terminal domain of ligase-like"/>
    <property type="match status" value="1"/>
</dbReference>
<dbReference type="InterPro" id="IPR042099">
    <property type="entry name" value="ANL_N_sf"/>
</dbReference>
<dbReference type="InterPro" id="IPR020845">
    <property type="entry name" value="AMP-binding_CS"/>
</dbReference>
<keyword evidence="7" id="KW-1133">Transmembrane helix</keyword>
<feature type="transmembrane region" description="Helical" evidence="7">
    <location>
        <begin position="240"/>
        <end position="261"/>
    </location>
</feature>
<feature type="domain" description="AMP-binding enzyme C-terminal" evidence="9">
    <location>
        <begin position="460"/>
        <end position="535"/>
    </location>
</feature>
<dbReference type="EMBL" id="KK198763">
    <property type="protein sequence ID" value="KCW49390.1"/>
    <property type="molecule type" value="Genomic_DNA"/>
</dbReference>
<evidence type="ECO:0000256" key="6">
    <source>
        <dbReference type="SAM" id="MobiDB-lite"/>
    </source>
</evidence>
<keyword evidence="4" id="KW-0547">Nucleotide-binding</keyword>
<dbReference type="CDD" id="cd05904">
    <property type="entry name" value="4CL"/>
    <property type="match status" value="1"/>
</dbReference>
<accession>A0A059A7S0</accession>
<dbReference type="STRING" id="71139.A0A059A7S0"/>
<sequence length="549" mass="60672">MANSNSFDPETSTYRSPRPPLRFPSEPDLTLTSHLFRSYSSSSSSASPQSPALIDPDSGESLTFRQLKTRVSTLSHVLLRDLHLGKGDVVFILCPNSVHYPVCFLSVVSIGAVATTCNPMYTRLELSKQVDDCKPKLVITLPELYDKVRGFELPTVLLGSLQPRQSAGSKIWNYFDLVETAEPKSELPPSCVAQDDVAALFYSSGTTGTSKGVILTHRNFISVSLMVTADQERYREGKNVFLAFLPMFHIMGLSVIVYSQLTRGNTVVTLRKFELEKVLECVERYQVSYMYVAPPVMVVLAKWRAGKKYDLSSLRLIGSGAAPLSKDVMEECAKNIPHVDIIQGYGMTETSGIVSLENPREEPKLSGSTGTLVSGVESKIVCVDTSMPLPPNQLGEIWLRGPNMMKGYLNNLEATKLTIDDKGWVHTGDLGYFNREGQLFVVDRLKDLIKCYGYQVAPAELEGLLLSHPEILDAVVIPFPDAKAGEVPIAYVVRSPNSSLTEVSVQEFIANQVAPFKRLRKVTFINSVPKTPAGKILRRELKEKARSNI</sequence>
<dbReference type="eggNOG" id="KOG1176">
    <property type="taxonomic scope" value="Eukaryota"/>
</dbReference>
<keyword evidence="5" id="KW-0067">ATP-binding</keyword>
<evidence type="ECO:0000313" key="10">
    <source>
        <dbReference type="EMBL" id="KCW49390.1"/>
    </source>
</evidence>
<protein>
    <recommendedName>
        <fullName evidence="11">4-coumarate--CoA ligase</fullName>
    </recommendedName>
</protein>
<dbReference type="SUPFAM" id="SSF56801">
    <property type="entry name" value="Acetyl-CoA synthetase-like"/>
    <property type="match status" value="1"/>
</dbReference>
<comment type="cofactor">
    <cofactor evidence="1">
        <name>Mg(2+)</name>
        <dbReference type="ChEBI" id="CHEBI:18420"/>
    </cofactor>
</comment>
<dbReference type="Gramene" id="KCW49390">
    <property type="protein sequence ID" value="KCW49390"/>
    <property type="gene ID" value="EUGRSUZ_K02929"/>
</dbReference>
<dbReference type="PROSITE" id="PS00455">
    <property type="entry name" value="AMP_BINDING"/>
    <property type="match status" value="1"/>
</dbReference>
<evidence type="ECO:0000259" key="9">
    <source>
        <dbReference type="Pfam" id="PF13193"/>
    </source>
</evidence>
<gene>
    <name evidence="10" type="ORF">EUGRSUZ_K02929</name>
</gene>
<dbReference type="InterPro" id="IPR025110">
    <property type="entry name" value="AMP-bd_C"/>
</dbReference>
<evidence type="ECO:0008006" key="11">
    <source>
        <dbReference type="Google" id="ProtNLM"/>
    </source>
</evidence>